<dbReference type="PATRIC" id="fig|707241.3.peg.1515"/>
<dbReference type="NCBIfam" id="NF046037">
    <property type="entry name" value="carphisopro"/>
    <property type="match status" value="1"/>
</dbReference>
<dbReference type="HOGENOM" id="CLU_193051_0_0_5"/>
<dbReference type="KEGG" id="smx:SM11_chr1439"/>
<proteinExistence type="predicted"/>
<sequence length="84" mass="8949">MSTTTIKQIIKDAGGPDAIAQASSKAGGDISKDAVYKWGKTGIPDRHWPVIIALTSYRPEQLYAANCAARGFPVELPHPVEAAE</sequence>
<gene>
    <name evidence="1" type="ordered locus">SM11_chr1439</name>
</gene>
<accession>F7X6M3</accession>
<organism evidence="1 2">
    <name type="scientific">Sinorhizobium meliloti (strain SM11)</name>
    <dbReference type="NCBI Taxonomy" id="707241"/>
    <lineage>
        <taxon>Bacteria</taxon>
        <taxon>Pseudomonadati</taxon>
        <taxon>Pseudomonadota</taxon>
        <taxon>Alphaproteobacteria</taxon>
        <taxon>Hyphomicrobiales</taxon>
        <taxon>Rhizobiaceae</taxon>
        <taxon>Sinorhizobium/Ensifer group</taxon>
        <taxon>Sinorhizobium</taxon>
    </lineage>
</organism>
<reference evidence="1 2" key="1">
    <citation type="journal article" date="2011" name="J. Biotechnol.">
        <title>The complete genome sequence of the dominant Sinorhizobium meliloti field isolate SM11 extends the S. meliloti pan-genome.</title>
        <authorList>
            <person name="Schneiker-Bekel S."/>
            <person name="Wibberg D."/>
            <person name="Bekel T."/>
            <person name="Blom J."/>
            <person name="Linke B."/>
            <person name="Neuweger H."/>
            <person name="Stiens M."/>
            <person name="Vorholter F.J."/>
            <person name="Weidner S."/>
            <person name="Goesmann A."/>
            <person name="Puhler A."/>
            <person name="Schluter A."/>
        </authorList>
    </citation>
    <scope>NUCLEOTIDE SEQUENCE [LARGE SCALE GENOMIC DNA]</scope>
    <source>
        <strain evidence="1 2">SM11</strain>
    </source>
</reference>
<name>F7X6M3_SINMM</name>
<dbReference type="InterPro" id="IPR059216">
    <property type="entry name" value="LeuA_carph_isopro_dom"/>
</dbReference>
<evidence type="ECO:0000313" key="1">
    <source>
        <dbReference type="EMBL" id="AEH78714.1"/>
    </source>
</evidence>
<evidence type="ECO:0000313" key="2">
    <source>
        <dbReference type="Proteomes" id="UP000009045"/>
    </source>
</evidence>
<protein>
    <submittedName>
        <fullName evidence="1">Uncharacterized protein</fullName>
    </submittedName>
</protein>
<dbReference type="AlphaFoldDB" id="F7X6M3"/>
<dbReference type="RefSeq" id="WP_014529392.1">
    <property type="nucleotide sequence ID" value="NC_017325.1"/>
</dbReference>
<dbReference type="EMBL" id="CP001830">
    <property type="protein sequence ID" value="AEH78714.1"/>
    <property type="molecule type" value="Genomic_DNA"/>
</dbReference>
<dbReference type="Proteomes" id="UP000009045">
    <property type="component" value="Chromosome"/>
</dbReference>